<dbReference type="InterPro" id="IPR036598">
    <property type="entry name" value="GOLD_dom_sf"/>
</dbReference>
<dbReference type="Proteomes" id="UP000035682">
    <property type="component" value="Unplaced"/>
</dbReference>
<dbReference type="PANTHER" id="PTHR47159">
    <property type="entry name" value="PROTEIN CBG07705-RELATED"/>
    <property type="match status" value="1"/>
</dbReference>
<dbReference type="WBParaSite" id="SRAE_2000415400.1">
    <property type="protein sequence ID" value="SRAE_2000415400.1"/>
    <property type="gene ID" value="WBGene00264382"/>
</dbReference>
<reference evidence="2 3" key="1">
    <citation type="submission" date="2014-09" db="EMBL/GenBank/DDBJ databases">
        <authorList>
            <person name="Martin A.A."/>
        </authorList>
    </citation>
    <scope>NUCLEOTIDE SEQUENCE</scope>
    <source>
        <strain evidence="3">ED321</strain>
        <strain evidence="2">ED321 Heterogonic</strain>
    </source>
</reference>
<protein>
    <submittedName>
        <fullName evidence="2 4">CRAL-TRIO domain and GOLD domain-containing protein</fullName>
    </submittedName>
</protein>
<organism evidence="2">
    <name type="scientific">Strongyloides ratti</name>
    <name type="common">Parasitic roundworm</name>
    <dbReference type="NCBI Taxonomy" id="34506"/>
    <lineage>
        <taxon>Eukaryota</taxon>
        <taxon>Metazoa</taxon>
        <taxon>Ecdysozoa</taxon>
        <taxon>Nematoda</taxon>
        <taxon>Chromadorea</taxon>
        <taxon>Rhabditida</taxon>
        <taxon>Tylenchina</taxon>
        <taxon>Panagrolaimomorpha</taxon>
        <taxon>Strongyloidoidea</taxon>
        <taxon>Strongyloididae</taxon>
        <taxon>Strongyloides</taxon>
    </lineage>
</organism>
<dbReference type="SUPFAM" id="SSF52087">
    <property type="entry name" value="CRAL/TRIO domain"/>
    <property type="match status" value="1"/>
</dbReference>
<dbReference type="Gene3D" id="3.40.525.10">
    <property type="entry name" value="CRAL-TRIO lipid binding domain"/>
    <property type="match status" value="1"/>
</dbReference>
<evidence type="ECO:0000313" key="3">
    <source>
        <dbReference type="Proteomes" id="UP000035682"/>
    </source>
</evidence>
<dbReference type="SMART" id="SM00516">
    <property type="entry name" value="SEC14"/>
    <property type="match status" value="1"/>
</dbReference>
<dbReference type="WormBase" id="SRAE_2000415400">
    <property type="protein sequence ID" value="SRP01726"/>
    <property type="gene ID" value="WBGene00264382"/>
</dbReference>
<dbReference type="Pfam" id="PF00650">
    <property type="entry name" value="CRAL_TRIO"/>
    <property type="match status" value="1"/>
</dbReference>
<reference evidence="4" key="2">
    <citation type="submission" date="2020-12" db="UniProtKB">
        <authorList>
            <consortium name="WormBaseParasite"/>
        </authorList>
    </citation>
    <scope>IDENTIFICATION</scope>
</reference>
<dbReference type="InterPro" id="IPR036865">
    <property type="entry name" value="CRAL-TRIO_dom_sf"/>
</dbReference>
<dbReference type="SUPFAM" id="SSF101576">
    <property type="entry name" value="Supernatant protein factor (SPF), C-terminal domain"/>
    <property type="match status" value="1"/>
</dbReference>
<evidence type="ECO:0000259" key="1">
    <source>
        <dbReference type="PROSITE" id="PS50191"/>
    </source>
</evidence>
<dbReference type="Pfam" id="PF25883">
    <property type="entry name" value="F28H7_8_C"/>
    <property type="match status" value="1"/>
</dbReference>
<evidence type="ECO:0000313" key="2">
    <source>
        <dbReference type="EMBL" id="CEF69505.1"/>
    </source>
</evidence>
<gene>
    <name evidence="2 4 5" type="ORF">SRAE_2000415400</name>
</gene>
<dbReference type="InterPro" id="IPR058960">
    <property type="entry name" value="Ctg-1-like_C"/>
</dbReference>
<dbReference type="STRING" id="34506.A0A090LPN0"/>
<accession>A0A090LPN0</accession>
<dbReference type="Gene3D" id="2.60.120.680">
    <property type="entry name" value="GOLD domain"/>
    <property type="match status" value="1"/>
</dbReference>
<dbReference type="CTD" id="36381875"/>
<dbReference type="AlphaFoldDB" id="A0A090LPN0"/>
<dbReference type="OMA" id="ERNHPIH"/>
<dbReference type="GeneID" id="36381875"/>
<feature type="domain" description="CRAL-TRIO" evidence="1">
    <location>
        <begin position="107"/>
        <end position="252"/>
    </location>
</feature>
<dbReference type="InterPro" id="IPR001251">
    <property type="entry name" value="CRAL-TRIO_dom"/>
</dbReference>
<dbReference type="PROSITE" id="PS50191">
    <property type="entry name" value="CRAL_TRIO"/>
    <property type="match status" value="1"/>
</dbReference>
<sequence>MTIGNKTILDEETIEKIKKLRELSKDYLTPYYDTDFNLLRWIQGHSGKIEDINEKLITHLKNRKSVFKFDDIIKNPRNHPIHNHWKYGITKMSSVLENTIVNIEQCGETDYWGLTNTYSMTEVLRARLYDLEDMLAHVMNIEEKTGKQAYVLYIIDLGKLKYDRKLIPLITGPLKCLSDFMSDNYVELFNYFVLVNAPSSMSYLWSIIKPILPEKTRSKVKILGNNWRNEILDYAGPGELPSKWNLDVNNNNKINFEIELENPIPFNEENLYHNKNDGKQTSKVVKVNPGKKHFLMEKLVTGETLKWFISTNLDFSFAVYFTTDKSETNPSNMEIVFPYFEFINGPTNVPLSDTITATKNGYYKILLSNHRAWWNTLTVEYEITIN</sequence>
<dbReference type="PANTHER" id="PTHR47159:SF5">
    <property type="entry name" value="CRAL-TRIO DOMAIN-CONTAINING PROTEIN"/>
    <property type="match status" value="1"/>
</dbReference>
<dbReference type="InterPro" id="IPR053302">
    <property type="entry name" value="CRAL-TRIO_domain"/>
</dbReference>
<dbReference type="OrthoDB" id="1434354at2759"/>
<dbReference type="EMBL" id="LN609529">
    <property type="protein sequence ID" value="CEF69505.1"/>
    <property type="molecule type" value="Genomic_DNA"/>
</dbReference>
<evidence type="ECO:0000313" key="5">
    <source>
        <dbReference type="WormBase" id="SRAE_2000415400"/>
    </source>
</evidence>
<evidence type="ECO:0000313" key="4">
    <source>
        <dbReference type="WBParaSite" id="SRAE_2000415400.1"/>
    </source>
</evidence>
<keyword evidence="3" id="KW-1185">Reference proteome</keyword>
<name>A0A090LPN0_STRRB</name>
<proteinExistence type="predicted"/>
<dbReference type="CDD" id="cd00170">
    <property type="entry name" value="SEC14"/>
    <property type="match status" value="1"/>
</dbReference>
<dbReference type="RefSeq" id="XP_024508705.1">
    <property type="nucleotide sequence ID" value="XM_024642989.1"/>
</dbReference>